<proteinExistence type="predicted"/>
<evidence type="ECO:0000313" key="1">
    <source>
        <dbReference type="EMBL" id="QIW80759.1"/>
    </source>
</evidence>
<sequence length="49" mass="5479">MGIKEKTNVKAADGLYIFGPLSTTEGKDLTPIIRLLEEKIKQMERMLSA</sequence>
<dbReference type="Proteomes" id="UP000501914">
    <property type="component" value="Chromosome"/>
</dbReference>
<dbReference type="AlphaFoldDB" id="A0A6H0WLC5"/>
<gene>
    <name evidence="1" type="ORF">G4P54_13620</name>
</gene>
<dbReference type="KEGG" id="bteq:G4P54_13620"/>
<protein>
    <submittedName>
        <fullName evidence="1">Uncharacterized protein</fullName>
    </submittedName>
</protein>
<keyword evidence="2" id="KW-1185">Reference proteome</keyword>
<reference evidence="1 2" key="1">
    <citation type="submission" date="2020-02" db="EMBL/GenBank/DDBJ databases">
        <title>Genome sequencing, annotation and comparative genomic analysis of Bacillus tequilensis EA-CB0015, an effective biological control agent against Pseudocercospora fijiensis in banana plants.</title>
        <authorList>
            <person name="Cuellar-Gaviria T.Z."/>
            <person name="Ju K.-S."/>
            <person name="Villegas-Escobar V."/>
        </authorList>
    </citation>
    <scope>NUCLEOTIDE SEQUENCE [LARGE SCALE GENOMIC DNA]</scope>
    <source>
        <strain evidence="1 2">EA-CB0015</strain>
    </source>
</reference>
<dbReference type="EMBL" id="CP048852">
    <property type="protein sequence ID" value="QIW80759.1"/>
    <property type="molecule type" value="Genomic_DNA"/>
</dbReference>
<name>A0A6H0WLC5_9BACI</name>
<organism evidence="1 2">
    <name type="scientific">Bacillus tequilensis</name>
    <dbReference type="NCBI Taxonomy" id="227866"/>
    <lineage>
        <taxon>Bacteria</taxon>
        <taxon>Bacillati</taxon>
        <taxon>Bacillota</taxon>
        <taxon>Bacilli</taxon>
        <taxon>Bacillales</taxon>
        <taxon>Bacillaceae</taxon>
        <taxon>Bacillus</taxon>
    </lineage>
</organism>
<dbReference type="RefSeq" id="WP_167872938.1">
    <property type="nucleotide sequence ID" value="NZ_CP048852.1"/>
</dbReference>
<evidence type="ECO:0000313" key="2">
    <source>
        <dbReference type="Proteomes" id="UP000501914"/>
    </source>
</evidence>
<accession>A0A6H0WLC5</accession>